<accession>A0A6G1CPX2</accession>
<keyword evidence="3" id="KW-1185">Reference proteome</keyword>
<feature type="region of interest" description="Disordered" evidence="1">
    <location>
        <begin position="49"/>
        <end position="71"/>
    </location>
</feature>
<gene>
    <name evidence="2" type="ORF">E2562_014446</name>
</gene>
<evidence type="ECO:0000313" key="3">
    <source>
        <dbReference type="Proteomes" id="UP000479710"/>
    </source>
</evidence>
<organism evidence="2 3">
    <name type="scientific">Oryza meyeriana var. granulata</name>
    <dbReference type="NCBI Taxonomy" id="110450"/>
    <lineage>
        <taxon>Eukaryota</taxon>
        <taxon>Viridiplantae</taxon>
        <taxon>Streptophyta</taxon>
        <taxon>Embryophyta</taxon>
        <taxon>Tracheophyta</taxon>
        <taxon>Spermatophyta</taxon>
        <taxon>Magnoliopsida</taxon>
        <taxon>Liliopsida</taxon>
        <taxon>Poales</taxon>
        <taxon>Poaceae</taxon>
        <taxon>BOP clade</taxon>
        <taxon>Oryzoideae</taxon>
        <taxon>Oryzeae</taxon>
        <taxon>Oryzinae</taxon>
        <taxon>Oryza</taxon>
        <taxon>Oryza meyeriana</taxon>
    </lineage>
</organism>
<evidence type="ECO:0000313" key="2">
    <source>
        <dbReference type="EMBL" id="KAF0902206.1"/>
    </source>
</evidence>
<dbReference type="AlphaFoldDB" id="A0A6G1CPX2"/>
<dbReference type="EMBL" id="SPHZ02000008">
    <property type="protein sequence ID" value="KAF0902206.1"/>
    <property type="molecule type" value="Genomic_DNA"/>
</dbReference>
<dbReference type="Proteomes" id="UP000479710">
    <property type="component" value="Unassembled WGS sequence"/>
</dbReference>
<proteinExistence type="predicted"/>
<name>A0A6G1CPX2_9ORYZ</name>
<protein>
    <submittedName>
        <fullName evidence="2">Uncharacterized protein</fullName>
    </submittedName>
</protein>
<reference evidence="2 3" key="1">
    <citation type="submission" date="2019-11" db="EMBL/GenBank/DDBJ databases">
        <title>Whole genome sequence of Oryza granulata.</title>
        <authorList>
            <person name="Li W."/>
        </authorList>
    </citation>
    <scope>NUCLEOTIDE SEQUENCE [LARGE SCALE GENOMIC DNA]</scope>
    <source>
        <strain evidence="3">cv. Menghai</strain>
        <tissue evidence="2">Leaf</tissue>
    </source>
</reference>
<sequence length="81" mass="8923">MATARACTAVRVAFSEEVPPPETLDVVRRQRQLLRQAAELCLDPIAEEETNEHDDVQALSSTTISGDGPASRRQACLRFIN</sequence>
<evidence type="ECO:0000256" key="1">
    <source>
        <dbReference type="SAM" id="MobiDB-lite"/>
    </source>
</evidence>
<comment type="caution">
    <text evidence="2">The sequence shown here is derived from an EMBL/GenBank/DDBJ whole genome shotgun (WGS) entry which is preliminary data.</text>
</comment>